<dbReference type="RefSeq" id="WP_101640151.1">
    <property type="nucleotide sequence ID" value="NZ_PGUY01000008.1"/>
</dbReference>
<gene>
    <name evidence="2" type="ORF">CUU66_02750</name>
</gene>
<protein>
    <recommendedName>
        <fullName evidence="1">DUF4062 domain-containing protein</fullName>
    </recommendedName>
</protein>
<reference evidence="2 3" key="1">
    <citation type="submission" date="2017-11" db="EMBL/GenBank/DDBJ databases">
        <title>Comparitive Functional Genomics of Dry Heat Resistant strains isolated from the Viking Spacecraft.</title>
        <authorList>
            <person name="Seuylemezian A."/>
            <person name="Cooper K."/>
            <person name="Vaishampayan P."/>
        </authorList>
    </citation>
    <scope>NUCLEOTIDE SEQUENCE [LARGE SCALE GENOMIC DNA]</scope>
    <source>
        <strain evidence="2 3">V1-29</strain>
    </source>
</reference>
<dbReference type="Pfam" id="PF13271">
    <property type="entry name" value="DUF4062"/>
    <property type="match status" value="1"/>
</dbReference>
<name>A0A2N5MAM6_9BACI</name>
<dbReference type="OrthoDB" id="2899841at2"/>
<dbReference type="Proteomes" id="UP000234748">
    <property type="component" value="Unassembled WGS sequence"/>
</dbReference>
<proteinExistence type="predicted"/>
<keyword evidence="3" id="KW-1185">Reference proteome</keyword>
<dbReference type="EMBL" id="PGUY01000008">
    <property type="protein sequence ID" value="PLT31400.1"/>
    <property type="molecule type" value="Genomic_DNA"/>
</dbReference>
<comment type="caution">
    <text evidence="2">The sequence shown here is derived from an EMBL/GenBank/DDBJ whole genome shotgun (WGS) entry which is preliminary data.</text>
</comment>
<dbReference type="AlphaFoldDB" id="A0A2N5MAM6"/>
<dbReference type="InterPro" id="IPR025139">
    <property type="entry name" value="DUF4062"/>
</dbReference>
<evidence type="ECO:0000259" key="1">
    <source>
        <dbReference type="Pfam" id="PF13271"/>
    </source>
</evidence>
<feature type="domain" description="DUF4062" evidence="1">
    <location>
        <begin position="6"/>
        <end position="91"/>
    </location>
</feature>
<organism evidence="2 3">
    <name type="scientific">Peribacillus deserti</name>
    <dbReference type="NCBI Taxonomy" id="673318"/>
    <lineage>
        <taxon>Bacteria</taxon>
        <taxon>Bacillati</taxon>
        <taxon>Bacillota</taxon>
        <taxon>Bacilli</taxon>
        <taxon>Bacillales</taxon>
        <taxon>Bacillaceae</taxon>
        <taxon>Peribacillus</taxon>
    </lineage>
</organism>
<sequence length="398" mass="46876">MQTGTKIFISSAYENELKPLRRKLAESLANAGHFPLLFEENFGVWGQDKIETCINKVKECDIFLLFLSEKSGSFTEKDPRVTATYVEFHYAKKEKKLILPFVNDWIKNLYFSDLKQLIAEELYKFRSQFYRFPGHIYDIVEPLIKEIQLTREYLYKRIKDVDPFVWAFLYDVDQNCPFLYDIVLANADDLCRTVNIYLSNYLHKGIEYLKNEDETKESLNLAPKLKKYKDYSFQLIRSFKGGIPQLDIILKELSQVLKGANIYNRKGYYVREEIASFSDCTAISLYKRKGNKLVYMAHYGNITPKQEFFLNDEDAYVSKTYILDGEVEYLFFNEEKHQLYLTKRIGEMVMCAHFPFREFWSSNEVAALQEEIFSAILKERIYLDFAADLIGGLDIEKE</sequence>
<evidence type="ECO:0000313" key="2">
    <source>
        <dbReference type="EMBL" id="PLT31400.1"/>
    </source>
</evidence>
<evidence type="ECO:0000313" key="3">
    <source>
        <dbReference type="Proteomes" id="UP000234748"/>
    </source>
</evidence>
<accession>A0A2N5MAM6</accession>